<dbReference type="FunFam" id="3.30.200.20:FF:000191">
    <property type="entry name" value="3-phosphoinositide-dependent protein kinase 2-like"/>
    <property type="match status" value="1"/>
</dbReference>
<dbReference type="GO" id="GO:0005524">
    <property type="term" value="F:ATP binding"/>
    <property type="evidence" value="ECO:0007669"/>
    <property type="project" value="UniProtKB-UniRule"/>
</dbReference>
<dbReference type="InterPro" id="IPR000719">
    <property type="entry name" value="Prot_kinase_dom"/>
</dbReference>
<dbReference type="CDD" id="cd01262">
    <property type="entry name" value="PH_PDK1"/>
    <property type="match status" value="1"/>
</dbReference>
<evidence type="ECO:0000256" key="8">
    <source>
        <dbReference type="ARBA" id="ARBA00047899"/>
    </source>
</evidence>
<evidence type="ECO:0000256" key="6">
    <source>
        <dbReference type="ARBA" id="ARBA00022777"/>
    </source>
</evidence>
<feature type="binding site" evidence="10">
    <location>
        <position position="119"/>
    </location>
    <ligand>
        <name>ATP</name>
        <dbReference type="ChEBI" id="CHEBI:30616"/>
    </ligand>
</feature>
<gene>
    <name evidence="13" type="ORF">CYY_008318</name>
</gene>
<evidence type="ECO:0000256" key="5">
    <source>
        <dbReference type="ARBA" id="ARBA00022741"/>
    </source>
</evidence>
<dbReference type="PROSITE" id="PS00107">
    <property type="entry name" value="PROTEIN_KINASE_ATP"/>
    <property type="match status" value="1"/>
</dbReference>
<dbReference type="PROSITE" id="PS50011">
    <property type="entry name" value="PROTEIN_KINASE_DOM"/>
    <property type="match status" value="1"/>
</dbReference>
<dbReference type="PANTHER" id="PTHR24356:SF163">
    <property type="entry name" value="3-PHOSPHOINOSITIDE-DEPENDENT PROTEIN KINASE 1-RELATED"/>
    <property type="match status" value="1"/>
</dbReference>
<dbReference type="Gene3D" id="3.30.200.20">
    <property type="entry name" value="Phosphorylase Kinase, domain 1"/>
    <property type="match status" value="1"/>
</dbReference>
<reference evidence="13" key="1">
    <citation type="submission" date="2020-01" db="EMBL/GenBank/DDBJ databases">
        <title>Development of genomics and gene disruption for Polysphondylium violaceum indicates a role for the polyketide synthase stlB in stalk morphogenesis.</title>
        <authorList>
            <person name="Narita B."/>
            <person name="Kawabe Y."/>
            <person name="Kin K."/>
            <person name="Saito T."/>
            <person name="Gibbs R."/>
            <person name="Kuspa A."/>
            <person name="Muzny D."/>
            <person name="Queller D."/>
            <person name="Richards S."/>
            <person name="Strassman J."/>
            <person name="Sucgang R."/>
            <person name="Worley K."/>
            <person name="Schaap P."/>
        </authorList>
    </citation>
    <scope>NUCLEOTIDE SEQUENCE</scope>
    <source>
        <strain evidence="13">QSvi11</strain>
    </source>
</reference>
<keyword evidence="6" id="KW-0418">Kinase</keyword>
<proteinExistence type="inferred from homology"/>
<dbReference type="GO" id="GO:0035556">
    <property type="term" value="P:intracellular signal transduction"/>
    <property type="evidence" value="ECO:0007669"/>
    <property type="project" value="TreeGrafter"/>
</dbReference>
<keyword evidence="5 10" id="KW-0547">Nucleotide-binding</keyword>
<comment type="catalytic activity">
    <reaction evidence="9">
        <text>L-seryl-[protein] + ATP = O-phospho-L-seryl-[protein] + ADP + H(+)</text>
        <dbReference type="Rhea" id="RHEA:17989"/>
        <dbReference type="Rhea" id="RHEA-COMP:9863"/>
        <dbReference type="Rhea" id="RHEA-COMP:11604"/>
        <dbReference type="ChEBI" id="CHEBI:15378"/>
        <dbReference type="ChEBI" id="CHEBI:29999"/>
        <dbReference type="ChEBI" id="CHEBI:30616"/>
        <dbReference type="ChEBI" id="CHEBI:83421"/>
        <dbReference type="ChEBI" id="CHEBI:456216"/>
        <dbReference type="EC" id="2.7.11.1"/>
    </reaction>
</comment>
<dbReference type="SUPFAM" id="SSF56112">
    <property type="entry name" value="Protein kinase-like (PK-like)"/>
    <property type="match status" value="1"/>
</dbReference>
<evidence type="ECO:0000256" key="3">
    <source>
        <dbReference type="ARBA" id="ARBA00022527"/>
    </source>
</evidence>
<evidence type="ECO:0000256" key="1">
    <source>
        <dbReference type="ARBA" id="ARBA00010006"/>
    </source>
</evidence>
<dbReference type="CDD" id="cd05581">
    <property type="entry name" value="STKc_PDK1"/>
    <property type="match status" value="1"/>
</dbReference>
<dbReference type="EMBL" id="AJWJ01000502">
    <property type="protein sequence ID" value="KAF2070362.1"/>
    <property type="molecule type" value="Genomic_DNA"/>
</dbReference>
<evidence type="ECO:0000256" key="7">
    <source>
        <dbReference type="ARBA" id="ARBA00022840"/>
    </source>
</evidence>
<dbReference type="InterPro" id="IPR050236">
    <property type="entry name" value="Ser_Thr_kinase_AGC"/>
</dbReference>
<dbReference type="InterPro" id="IPR008271">
    <property type="entry name" value="Ser/Thr_kinase_AS"/>
</dbReference>
<keyword evidence="3" id="KW-0723">Serine/threonine-protein kinase</keyword>
<comment type="catalytic activity">
    <reaction evidence="8">
        <text>L-threonyl-[protein] + ATP = O-phospho-L-threonyl-[protein] + ADP + H(+)</text>
        <dbReference type="Rhea" id="RHEA:46608"/>
        <dbReference type="Rhea" id="RHEA-COMP:11060"/>
        <dbReference type="Rhea" id="RHEA-COMP:11605"/>
        <dbReference type="ChEBI" id="CHEBI:15378"/>
        <dbReference type="ChEBI" id="CHEBI:30013"/>
        <dbReference type="ChEBI" id="CHEBI:30616"/>
        <dbReference type="ChEBI" id="CHEBI:61977"/>
        <dbReference type="ChEBI" id="CHEBI:456216"/>
        <dbReference type="EC" id="2.7.11.1"/>
    </reaction>
</comment>
<comment type="caution">
    <text evidence="13">The sequence shown here is derived from an EMBL/GenBank/DDBJ whole genome shotgun (WGS) entry which is preliminary data.</text>
</comment>
<evidence type="ECO:0000256" key="10">
    <source>
        <dbReference type="PROSITE-ProRule" id="PRU10141"/>
    </source>
</evidence>
<sequence>MDTHITNNSSSSSDNSSNSNNSNNSSSNSTQQLPQHQHLSPVLTSMSSSSNSSSSVLSPNKIDIHLSPFSVSPMNSSPSIQPKKKTIDDFFIGRVLGEGSYGAVVMGTDKDTNVQYAIKILEKKHIIKENKIKYVQIEKEIFCKSNHPNIVKLFFTFRSDSCLYYVLELCPQGDLLHQLKKVGAFDYTSTQYYTAEIISALEHLHGLGIVHRDLKPENILMSADMHIKLTDFGTGKILDQNTLNNNNNNNNNSAVSSLSNSLNSANSTNTSLNNLSLNENNTTTTTTTTSGTDGNQISNIALAAAAATTAAMSSGPPLMATTDMNNIQNLGALPTRANSFVGTAEYVSPELISNKETSTDSDLWALGCIIYQLSTGRLPFRGKTEFLTFQKVSNRDLVYPKNMNPVVKDLIEKLLVLRPSERLGSLSAGGFENLKKHPFFAGLEWDSLSSKTPPPIKPPADKPAFDDETPDLSSSNNNNGLRSSNNNNSTSSSNSSSNLSSSPVSLNSPSTNSQNHINDKYSKFLEPNESVVKQGLVWKKKGLSIKQRQLILTSSPRLIYVDPKKVQLKGQIPWSDSIKPEIRGSTNFVIYTPKRKYLLEDVDGAPQKWVDAIQSVMTKIKI</sequence>
<feature type="compositionally biased region" description="Low complexity" evidence="11">
    <location>
        <begin position="40"/>
        <end position="57"/>
    </location>
</feature>
<dbReference type="PANTHER" id="PTHR24356">
    <property type="entry name" value="SERINE/THREONINE-PROTEIN KINASE"/>
    <property type="match status" value="1"/>
</dbReference>
<dbReference type="EC" id="2.7.11.1" evidence="2"/>
<feature type="compositionally biased region" description="Low complexity" evidence="11">
    <location>
        <begin position="243"/>
        <end position="290"/>
    </location>
</feature>
<dbReference type="InterPro" id="IPR011009">
    <property type="entry name" value="Kinase-like_dom_sf"/>
</dbReference>
<protein>
    <recommendedName>
        <fullName evidence="2">non-specific serine/threonine protein kinase</fullName>
        <ecNumber evidence="2">2.7.11.1</ecNumber>
    </recommendedName>
</protein>
<feature type="region of interest" description="Disordered" evidence="11">
    <location>
        <begin position="450"/>
        <end position="518"/>
    </location>
</feature>
<feature type="compositionally biased region" description="Low complexity" evidence="11">
    <location>
        <begin position="7"/>
        <end position="29"/>
    </location>
</feature>
<accession>A0A8J4PLU8</accession>
<dbReference type="InterPro" id="IPR017441">
    <property type="entry name" value="Protein_kinase_ATP_BS"/>
</dbReference>
<name>A0A8J4PLU8_9MYCE</name>
<dbReference type="OrthoDB" id="347657at2759"/>
<dbReference type="InterPro" id="IPR039046">
    <property type="entry name" value="PDPK1"/>
</dbReference>
<dbReference type="Pfam" id="PF00069">
    <property type="entry name" value="Pkinase"/>
    <property type="match status" value="2"/>
</dbReference>
<organism evidence="13 14">
    <name type="scientific">Polysphondylium violaceum</name>
    <dbReference type="NCBI Taxonomy" id="133409"/>
    <lineage>
        <taxon>Eukaryota</taxon>
        <taxon>Amoebozoa</taxon>
        <taxon>Evosea</taxon>
        <taxon>Eumycetozoa</taxon>
        <taxon>Dictyostelia</taxon>
        <taxon>Dictyosteliales</taxon>
        <taxon>Dictyosteliaceae</taxon>
        <taxon>Polysphondylium</taxon>
    </lineage>
</organism>
<evidence type="ECO:0000256" key="2">
    <source>
        <dbReference type="ARBA" id="ARBA00012513"/>
    </source>
</evidence>
<feature type="domain" description="Protein kinase" evidence="12">
    <location>
        <begin position="90"/>
        <end position="440"/>
    </location>
</feature>
<dbReference type="Proteomes" id="UP000695562">
    <property type="component" value="Unassembled WGS sequence"/>
</dbReference>
<keyword evidence="7 10" id="KW-0067">ATP-binding</keyword>
<feature type="compositionally biased region" description="Low complexity" evidence="11">
    <location>
        <begin position="472"/>
        <end position="513"/>
    </location>
</feature>
<dbReference type="PROSITE" id="PS00108">
    <property type="entry name" value="PROTEIN_KINASE_ST"/>
    <property type="match status" value="1"/>
</dbReference>
<dbReference type="InterPro" id="IPR033931">
    <property type="entry name" value="PDK1-typ_PH"/>
</dbReference>
<keyword evidence="4" id="KW-0808">Transferase</keyword>
<dbReference type="Pfam" id="PF14593">
    <property type="entry name" value="PH_3"/>
    <property type="match status" value="1"/>
</dbReference>
<dbReference type="Gene3D" id="2.30.29.30">
    <property type="entry name" value="Pleckstrin-homology domain (PH domain)/Phosphotyrosine-binding domain (PTB)"/>
    <property type="match status" value="1"/>
</dbReference>
<dbReference type="AlphaFoldDB" id="A0A8J4PLU8"/>
<dbReference type="GO" id="GO:0004674">
    <property type="term" value="F:protein serine/threonine kinase activity"/>
    <property type="evidence" value="ECO:0007669"/>
    <property type="project" value="UniProtKB-KW"/>
</dbReference>
<evidence type="ECO:0000259" key="12">
    <source>
        <dbReference type="PROSITE" id="PS50011"/>
    </source>
</evidence>
<evidence type="ECO:0000256" key="11">
    <source>
        <dbReference type="SAM" id="MobiDB-lite"/>
    </source>
</evidence>
<feature type="region of interest" description="Disordered" evidence="11">
    <location>
        <begin position="1"/>
        <end position="57"/>
    </location>
</feature>
<dbReference type="SMART" id="SM00220">
    <property type="entry name" value="S_TKc"/>
    <property type="match status" value="1"/>
</dbReference>
<dbReference type="Gene3D" id="1.10.510.10">
    <property type="entry name" value="Transferase(Phosphotransferase) domain 1"/>
    <property type="match status" value="2"/>
</dbReference>
<evidence type="ECO:0000313" key="14">
    <source>
        <dbReference type="Proteomes" id="UP000695562"/>
    </source>
</evidence>
<evidence type="ECO:0000256" key="4">
    <source>
        <dbReference type="ARBA" id="ARBA00022679"/>
    </source>
</evidence>
<evidence type="ECO:0000256" key="9">
    <source>
        <dbReference type="ARBA" id="ARBA00048679"/>
    </source>
</evidence>
<evidence type="ECO:0000313" key="13">
    <source>
        <dbReference type="EMBL" id="KAF2070362.1"/>
    </source>
</evidence>
<dbReference type="InterPro" id="IPR011993">
    <property type="entry name" value="PH-like_dom_sf"/>
</dbReference>
<comment type="similarity">
    <text evidence="1">Belongs to the protein kinase superfamily. AGC Ser/Thr protein kinase family. PDPK1 subfamily.</text>
</comment>
<keyword evidence="14" id="KW-1185">Reference proteome</keyword>
<dbReference type="SUPFAM" id="SSF50729">
    <property type="entry name" value="PH domain-like"/>
    <property type="match status" value="1"/>
</dbReference>
<feature type="region of interest" description="Disordered" evidence="11">
    <location>
        <begin position="243"/>
        <end position="293"/>
    </location>
</feature>